<reference evidence="2 3" key="1">
    <citation type="submission" date="2018-03" db="EMBL/GenBank/DDBJ databases">
        <title>Adhaeribacter sp. HMF7605 Genome sequencing and assembly.</title>
        <authorList>
            <person name="Kang H."/>
            <person name="Kang J."/>
            <person name="Cha I."/>
            <person name="Kim H."/>
            <person name="Joh K."/>
        </authorList>
    </citation>
    <scope>NUCLEOTIDE SEQUENCE [LARGE SCALE GENOMIC DNA]</scope>
    <source>
        <strain evidence="2 3">HMF7605</strain>
    </source>
</reference>
<comment type="caution">
    <text evidence="2">The sequence shown here is derived from an EMBL/GenBank/DDBJ whole genome shotgun (WGS) entry which is preliminary data.</text>
</comment>
<name>A0A2T2YNX7_9BACT</name>
<dbReference type="SUPFAM" id="SSF52540">
    <property type="entry name" value="P-loop containing nucleoside triphosphate hydrolases"/>
    <property type="match status" value="1"/>
</dbReference>
<evidence type="ECO:0000259" key="1">
    <source>
        <dbReference type="Pfam" id="PF12705"/>
    </source>
</evidence>
<gene>
    <name evidence="2" type="ORF">AHMF7605_05060</name>
</gene>
<dbReference type="InterPro" id="IPR038726">
    <property type="entry name" value="PDDEXK_AddAB-type"/>
</dbReference>
<protein>
    <submittedName>
        <fullName evidence="2">PD-(D/E)XK nuclease family protein</fullName>
    </submittedName>
</protein>
<evidence type="ECO:0000313" key="2">
    <source>
        <dbReference type="EMBL" id="PSR57179.1"/>
    </source>
</evidence>
<dbReference type="InterPro" id="IPR011604">
    <property type="entry name" value="PDDEXK-like_dom_sf"/>
</dbReference>
<dbReference type="InterPro" id="IPR027417">
    <property type="entry name" value="P-loop_NTPase"/>
</dbReference>
<dbReference type="Proteomes" id="UP000240357">
    <property type="component" value="Unassembled WGS sequence"/>
</dbReference>
<keyword evidence="3" id="KW-1185">Reference proteome</keyword>
<accession>A0A2T2YNX7</accession>
<dbReference type="Pfam" id="PF12705">
    <property type="entry name" value="PDDEXK_1"/>
    <property type="match status" value="1"/>
</dbReference>
<evidence type="ECO:0000313" key="3">
    <source>
        <dbReference type="Proteomes" id="UP000240357"/>
    </source>
</evidence>
<dbReference type="AlphaFoldDB" id="A0A2T2YNX7"/>
<sequence length="963" mass="111581">MQTFLHQAAESIYRQHAENISQICVILPTRRASVYFKNALAQVATEGIWSPEVSSMEDFICRLARVEVLEPIHLQLDLFDIMQELDPNIEFDQYVTWASTLLEDFSRMDQEVVNTGKLFEYLSEAKALERWDPKRAGFAISPMLQKYFKLWDNLQEAYTRLKKKLKAEKQAYMGMAYRHVAENVLDMVQKTTCSQFIFVGLNALSRSEQIIIRTLLKEHKAEVLFDSDEFYMDENTQNRAGYFLKRYQKQWQLPEWKWQQNLLLTDTKEINAIAVANASMQGKVAGQLLQQIRQENPQAQVAIVLPDETMLLPVLHSISEAIPDYNVTMGLTFKGTPLYNLIDLLFELHLTGVIQPNDAGYKVNRYHYLTVQKILSHPFIRRYEQYYNTVTEDAAEQNLISQVLADIITQNKVLVSAKELIDAGKDHPIFKALFRTWRNCDDIIASFYNLIDLLKQVYQFQAENPIETEYLYIFYTLVKRLDSIFDCREQRISVRSFKKFLYENIAQTRLPFSGEPISDIQVMGFLETRALDFENLIILSVNENVLPQPKQHKSLMPYDVLKTFGLPTYAEQESITSYYFYRLLQRAKRVHLLYILPSDTYGSGEKSRFILQLQHHLVPANPNITFRELTAVVEQQQSKTYEPDIVIQKDAQVLASLKKALQKGLYPSHLNMYINCSLQYYFNKIAGLKETDDIEEKIGADQFGNIVHQVLEAYFKPFQEKNLLVTAQDINHMRAVLPQRVQLAFKTGVLGNVPEQGMNYLLLKVATQVLDTYLKKQAESPDLPVRIISLEQVLETVLEVNLEDEVIQVKIAGKADRIDRTAKATRVIDYKTGLVNAADLKIKPEHVAENLLTNRKYEKVRQLWLYRYLMAKKMQAEGSLDNSLFQPEIEAGIISFRNLNAGFMISDVAFSENKPETIEAYIQHSEEYLRLFVQDMLNPNIPIRKTHDLEVCQYCIYRGICAR</sequence>
<feature type="domain" description="PD-(D/E)XK endonuclease-like" evidence="1">
    <location>
        <begin position="667"/>
        <end position="961"/>
    </location>
</feature>
<proteinExistence type="predicted"/>
<dbReference type="EMBL" id="PYFT01000001">
    <property type="protein sequence ID" value="PSR57179.1"/>
    <property type="molecule type" value="Genomic_DNA"/>
</dbReference>
<dbReference type="OrthoDB" id="9762792at2"/>
<dbReference type="Gene3D" id="3.90.320.10">
    <property type="match status" value="1"/>
</dbReference>
<organism evidence="2 3">
    <name type="scientific">Adhaeribacter arboris</name>
    <dbReference type="NCBI Taxonomy" id="2072846"/>
    <lineage>
        <taxon>Bacteria</taxon>
        <taxon>Pseudomonadati</taxon>
        <taxon>Bacteroidota</taxon>
        <taxon>Cytophagia</taxon>
        <taxon>Cytophagales</taxon>
        <taxon>Hymenobacteraceae</taxon>
        <taxon>Adhaeribacter</taxon>
    </lineage>
</organism>